<evidence type="ECO:0000256" key="2">
    <source>
        <dbReference type="ARBA" id="ARBA00012438"/>
    </source>
</evidence>
<dbReference type="InterPro" id="IPR005467">
    <property type="entry name" value="His_kinase_dom"/>
</dbReference>
<dbReference type="PANTHER" id="PTHR43065">
    <property type="entry name" value="SENSOR HISTIDINE KINASE"/>
    <property type="match status" value="1"/>
</dbReference>
<dbReference type="Gene3D" id="1.10.287.130">
    <property type="match status" value="1"/>
</dbReference>
<feature type="modified residue" description="4-aspartylphosphate" evidence="4">
    <location>
        <position position="765"/>
    </location>
</feature>
<feature type="domain" description="PAS" evidence="7">
    <location>
        <begin position="161"/>
        <end position="205"/>
    </location>
</feature>
<protein>
    <recommendedName>
        <fullName evidence="2">histidine kinase</fullName>
        <ecNumber evidence="2">2.7.13.3</ecNumber>
    </recommendedName>
</protein>
<dbReference type="CDD" id="cd00130">
    <property type="entry name" value="PAS"/>
    <property type="match status" value="1"/>
</dbReference>
<feature type="domain" description="Histidine kinase" evidence="5">
    <location>
        <begin position="327"/>
        <end position="550"/>
    </location>
</feature>
<dbReference type="Gene3D" id="3.30.565.10">
    <property type="entry name" value="Histidine kinase-like ATPase, C-terminal domain"/>
    <property type="match status" value="1"/>
</dbReference>
<proteinExistence type="predicted"/>
<comment type="catalytic activity">
    <reaction evidence="1">
        <text>ATP + protein L-histidine = ADP + protein N-phospho-L-histidine.</text>
        <dbReference type="EC" id="2.7.13.3"/>
    </reaction>
</comment>
<dbReference type="SMART" id="SM00448">
    <property type="entry name" value="REC"/>
    <property type="match status" value="2"/>
</dbReference>
<evidence type="ECO:0000256" key="4">
    <source>
        <dbReference type="PROSITE-ProRule" id="PRU00169"/>
    </source>
</evidence>
<comment type="caution">
    <text evidence="8">The sequence shown here is derived from an EMBL/GenBank/DDBJ whole genome shotgun (WGS) entry which is preliminary data.</text>
</comment>
<dbReference type="SMART" id="SM00387">
    <property type="entry name" value="HATPase_c"/>
    <property type="match status" value="1"/>
</dbReference>
<dbReference type="InterPro" id="IPR036890">
    <property type="entry name" value="HATPase_C_sf"/>
</dbReference>
<dbReference type="EMBL" id="JBHSMS010000073">
    <property type="protein sequence ID" value="MFC5513561.1"/>
    <property type="molecule type" value="Genomic_DNA"/>
</dbReference>
<dbReference type="SMART" id="SM00091">
    <property type="entry name" value="PAS"/>
    <property type="match status" value="1"/>
</dbReference>
<name>A0ABW0PLL5_9BURK</name>
<dbReference type="CDD" id="cd18161">
    <property type="entry name" value="REC_hyHK_blue-like"/>
    <property type="match status" value="1"/>
</dbReference>
<feature type="modified residue" description="4-aspartylphosphate" evidence="4">
    <location>
        <position position="620"/>
    </location>
</feature>
<dbReference type="InterPro" id="IPR001789">
    <property type="entry name" value="Sig_transdc_resp-reg_receiver"/>
</dbReference>
<dbReference type="Gene3D" id="3.30.450.20">
    <property type="entry name" value="PAS domain"/>
    <property type="match status" value="1"/>
</dbReference>
<sequence>MDFKSALIVAHAGAPSTAQLEQVAAQCDLRATIGSEKEVLEWARDVGEKEGAPVIVILGPDLTHPVGIGRGLRAMWADTHILFVQRQEGIEQFRKALSHAPMLGFHWSLSEDGDASLPHQVENAVAATRKRTKLRMTLDRANLKLAARTVADVDESRHMMSEHYLANFLAQAGESIIAADKNGRVLYWNASVLQLLGLDGTKLLGTELARLPFWSAELGSAVASVERAGTVRCELVYQYRDESMFLEVGCSAVYDRQQRLVGVTLVIRDTSERHRLLEVEREEHRMTGSMLIQLERMVEERTASLRNVEQALHQAQKLESLGKLTGGVAHDFNNILQVIGGNLDLLKEQFHGATTVRDRLEMAATAVERGAKLASQLLAFARKQPLKPLPTNLVRIVREMDGLLRRALGETIEIETVIGGGLWTAMVDRNHLENVILNLAINARDAMDGRGRLTIELGNALLDDHYAHTNADASAGQYVMLAISDTGGGMPPEVAAHAFEPFYTTKPEGQGTGLGLSMAYGFVKQSSGHIKIYSEPGIGTTIKVYLPRIHQVEAEVTDLRRLPTVGGKETILVVEDDPAVRTTVVDILSELGYVVLKASDGQGGLNVLQSGIPVDLLFTDVVMPGPVRSTDLARQARELHPGIEILFTSGYTQNAIVHGGRLDAGVELISKPYRREDLAKKIRSLLVVPGEPLNPPQEPKLQGANRVLPVLTGPKTILVVEDNDDARQMLCELLQALGYTALSAVSGEEALNRMREKHIDILLTDVGLPGMSGKELARQAIASDANLKIVFTSGYGVVEHLSFPSHSLPKPYKLQDLQVILESL</sequence>
<reference evidence="9" key="1">
    <citation type="journal article" date="2019" name="Int. J. Syst. Evol. Microbiol.">
        <title>The Global Catalogue of Microorganisms (GCM) 10K type strain sequencing project: providing services to taxonomists for standard genome sequencing and annotation.</title>
        <authorList>
            <consortium name="The Broad Institute Genomics Platform"/>
            <consortium name="The Broad Institute Genome Sequencing Center for Infectious Disease"/>
            <person name="Wu L."/>
            <person name="Ma J."/>
        </authorList>
    </citation>
    <scope>NUCLEOTIDE SEQUENCE [LARGE SCALE GENOMIC DNA]</scope>
    <source>
        <strain evidence="9">CCUG 38813</strain>
    </source>
</reference>
<dbReference type="SMART" id="SM00388">
    <property type="entry name" value="HisKA"/>
    <property type="match status" value="1"/>
</dbReference>
<evidence type="ECO:0000256" key="1">
    <source>
        <dbReference type="ARBA" id="ARBA00000085"/>
    </source>
</evidence>
<feature type="domain" description="Response regulatory" evidence="6">
    <location>
        <begin position="570"/>
        <end position="686"/>
    </location>
</feature>
<organism evidence="8 9">
    <name type="scientific">Massilia jejuensis</name>
    <dbReference type="NCBI Taxonomy" id="648894"/>
    <lineage>
        <taxon>Bacteria</taxon>
        <taxon>Pseudomonadati</taxon>
        <taxon>Pseudomonadota</taxon>
        <taxon>Betaproteobacteria</taxon>
        <taxon>Burkholderiales</taxon>
        <taxon>Oxalobacteraceae</taxon>
        <taxon>Telluria group</taxon>
        <taxon>Massilia</taxon>
    </lineage>
</organism>
<dbReference type="SUPFAM" id="SSF55874">
    <property type="entry name" value="ATPase domain of HSP90 chaperone/DNA topoisomerase II/histidine kinase"/>
    <property type="match status" value="1"/>
</dbReference>
<dbReference type="SUPFAM" id="SSF52172">
    <property type="entry name" value="CheY-like"/>
    <property type="match status" value="2"/>
</dbReference>
<dbReference type="InterPro" id="IPR003661">
    <property type="entry name" value="HisK_dim/P_dom"/>
</dbReference>
<dbReference type="InterPro" id="IPR035965">
    <property type="entry name" value="PAS-like_dom_sf"/>
</dbReference>
<dbReference type="Pfam" id="PF00512">
    <property type="entry name" value="HisKA"/>
    <property type="match status" value="1"/>
</dbReference>
<dbReference type="PROSITE" id="PS50112">
    <property type="entry name" value="PAS"/>
    <property type="match status" value="1"/>
</dbReference>
<keyword evidence="9" id="KW-1185">Reference proteome</keyword>
<dbReference type="InterPro" id="IPR004358">
    <property type="entry name" value="Sig_transdc_His_kin-like_C"/>
</dbReference>
<dbReference type="Proteomes" id="UP001596031">
    <property type="component" value="Unassembled WGS sequence"/>
</dbReference>
<dbReference type="PANTHER" id="PTHR43065:SF49">
    <property type="entry name" value="HISTIDINE KINASE"/>
    <property type="match status" value="1"/>
</dbReference>
<dbReference type="SUPFAM" id="SSF47384">
    <property type="entry name" value="Homodimeric domain of signal transducing histidine kinase"/>
    <property type="match status" value="1"/>
</dbReference>
<dbReference type="Pfam" id="PF02518">
    <property type="entry name" value="HATPase_c"/>
    <property type="match status" value="1"/>
</dbReference>
<dbReference type="InterPro" id="IPR000014">
    <property type="entry name" value="PAS"/>
</dbReference>
<evidence type="ECO:0000259" key="5">
    <source>
        <dbReference type="PROSITE" id="PS50109"/>
    </source>
</evidence>
<dbReference type="RefSeq" id="WP_379725969.1">
    <property type="nucleotide sequence ID" value="NZ_JBHSMS010000073.1"/>
</dbReference>
<dbReference type="CDD" id="cd00082">
    <property type="entry name" value="HisKA"/>
    <property type="match status" value="1"/>
</dbReference>
<evidence type="ECO:0000259" key="6">
    <source>
        <dbReference type="PROSITE" id="PS50110"/>
    </source>
</evidence>
<accession>A0ABW0PLL5</accession>
<dbReference type="InterPro" id="IPR011006">
    <property type="entry name" value="CheY-like_superfamily"/>
</dbReference>
<dbReference type="NCBIfam" id="TIGR00229">
    <property type="entry name" value="sensory_box"/>
    <property type="match status" value="1"/>
</dbReference>
<dbReference type="PROSITE" id="PS50109">
    <property type="entry name" value="HIS_KIN"/>
    <property type="match status" value="1"/>
</dbReference>
<dbReference type="Pfam" id="PF13426">
    <property type="entry name" value="PAS_9"/>
    <property type="match status" value="1"/>
</dbReference>
<dbReference type="PRINTS" id="PR00344">
    <property type="entry name" value="BCTRLSENSOR"/>
</dbReference>
<dbReference type="SUPFAM" id="SSF55785">
    <property type="entry name" value="PYP-like sensor domain (PAS domain)"/>
    <property type="match status" value="1"/>
</dbReference>
<evidence type="ECO:0000256" key="3">
    <source>
        <dbReference type="ARBA" id="ARBA00022553"/>
    </source>
</evidence>
<evidence type="ECO:0000259" key="7">
    <source>
        <dbReference type="PROSITE" id="PS50112"/>
    </source>
</evidence>
<gene>
    <name evidence="8" type="ORF">ACFPOU_20895</name>
</gene>
<dbReference type="PROSITE" id="PS50110">
    <property type="entry name" value="RESPONSE_REGULATORY"/>
    <property type="match status" value="2"/>
</dbReference>
<dbReference type="EC" id="2.7.13.3" evidence="2"/>
<dbReference type="Pfam" id="PF00072">
    <property type="entry name" value="Response_reg"/>
    <property type="match status" value="2"/>
</dbReference>
<feature type="domain" description="Response regulatory" evidence="6">
    <location>
        <begin position="716"/>
        <end position="824"/>
    </location>
</feature>
<dbReference type="InterPro" id="IPR003594">
    <property type="entry name" value="HATPase_dom"/>
</dbReference>
<dbReference type="InterPro" id="IPR036097">
    <property type="entry name" value="HisK_dim/P_sf"/>
</dbReference>
<keyword evidence="3 4" id="KW-0597">Phosphoprotein</keyword>
<evidence type="ECO:0000313" key="9">
    <source>
        <dbReference type="Proteomes" id="UP001596031"/>
    </source>
</evidence>
<evidence type="ECO:0000313" key="8">
    <source>
        <dbReference type="EMBL" id="MFC5513561.1"/>
    </source>
</evidence>
<dbReference type="Gene3D" id="3.40.50.2300">
    <property type="match status" value="2"/>
</dbReference>